<dbReference type="Proteomes" id="UP000055048">
    <property type="component" value="Unassembled WGS sequence"/>
</dbReference>
<proteinExistence type="predicted"/>
<name>A0A0V0UE74_9BILA</name>
<feature type="region of interest" description="Disordered" evidence="1">
    <location>
        <begin position="58"/>
        <end position="80"/>
    </location>
</feature>
<accession>A0A0V0UE74</accession>
<reference evidence="2 3" key="1">
    <citation type="submission" date="2015-01" db="EMBL/GenBank/DDBJ databases">
        <title>Evolution of Trichinella species and genotypes.</title>
        <authorList>
            <person name="Korhonen P.K."/>
            <person name="Edoardo P."/>
            <person name="Giuseppe L.R."/>
            <person name="Gasser R.B."/>
        </authorList>
    </citation>
    <scope>NUCLEOTIDE SEQUENCE [LARGE SCALE GENOMIC DNA]</scope>
    <source>
        <strain evidence="2">ISS417</strain>
    </source>
</reference>
<evidence type="ECO:0000256" key="1">
    <source>
        <dbReference type="SAM" id="MobiDB-lite"/>
    </source>
</evidence>
<dbReference type="AlphaFoldDB" id="A0A0V0UE74"/>
<organism evidence="2 3">
    <name type="scientific">Trichinella murrelli</name>
    <dbReference type="NCBI Taxonomy" id="144512"/>
    <lineage>
        <taxon>Eukaryota</taxon>
        <taxon>Metazoa</taxon>
        <taxon>Ecdysozoa</taxon>
        <taxon>Nematoda</taxon>
        <taxon>Enoplea</taxon>
        <taxon>Dorylaimia</taxon>
        <taxon>Trichinellida</taxon>
        <taxon>Trichinellidae</taxon>
        <taxon>Trichinella</taxon>
    </lineage>
</organism>
<evidence type="ECO:0000313" key="3">
    <source>
        <dbReference type="Proteomes" id="UP000055048"/>
    </source>
</evidence>
<sequence length="125" mass="14546">MFRNVLNDRLLKTNYQAQAASNELHPQPTILHHLLRKWQLKKQQVIFQPLGTFPNAKSVTQSVPECDDNRRREREREREIGIKMPTCQRPLSILAACPPIVKQLEEARVQHNNPYESSILLGGRR</sequence>
<gene>
    <name evidence="2" type="ORF">T05_1930</name>
</gene>
<comment type="caution">
    <text evidence="2">The sequence shown here is derived from an EMBL/GenBank/DDBJ whole genome shotgun (WGS) entry which is preliminary data.</text>
</comment>
<keyword evidence="3" id="KW-1185">Reference proteome</keyword>
<feature type="compositionally biased region" description="Basic and acidic residues" evidence="1">
    <location>
        <begin position="67"/>
        <end position="80"/>
    </location>
</feature>
<dbReference type="EMBL" id="JYDJ01000013">
    <property type="protein sequence ID" value="KRX49740.1"/>
    <property type="molecule type" value="Genomic_DNA"/>
</dbReference>
<protein>
    <submittedName>
        <fullName evidence="2">Uncharacterized protein</fullName>
    </submittedName>
</protein>
<evidence type="ECO:0000313" key="2">
    <source>
        <dbReference type="EMBL" id="KRX49740.1"/>
    </source>
</evidence>